<dbReference type="Proteomes" id="UP000179243">
    <property type="component" value="Unassembled WGS sequence"/>
</dbReference>
<comment type="caution">
    <text evidence="8">Lacks conserved residue(s) required for the propagation of feature annotation.</text>
</comment>
<dbReference type="InterPro" id="IPR036526">
    <property type="entry name" value="C-N_Hydrolase_sf"/>
</dbReference>
<keyword evidence="7 8" id="KW-0012">Acyltransferase</keyword>
<evidence type="ECO:0000256" key="5">
    <source>
        <dbReference type="ARBA" id="ARBA00022989"/>
    </source>
</evidence>
<evidence type="ECO:0000313" key="10">
    <source>
        <dbReference type="EMBL" id="OGK04670.1"/>
    </source>
</evidence>
<name>A0A1F7FDA0_UNCRA</name>
<dbReference type="InterPro" id="IPR003010">
    <property type="entry name" value="C-N_Hydrolase"/>
</dbReference>
<feature type="transmembrane region" description="Helical" evidence="8">
    <location>
        <begin position="481"/>
        <end position="499"/>
    </location>
</feature>
<sequence length="521" mass="58809">MSQRAKYTLSIASGLLFLLSFPPFPFGFLSPVALALFFGLSINLSKKESFWYLFLAGAVSSAGLLYWMVFLIQDGLLAVLIISQILLVAYMAFWIGIGGLAIHSVASWNRRAAFILYPFIWTGIEKVRELGEMSFPWVHTGYTFGPYITLLQFLSVGGVYFYSFIIAATAVLLWTLYENRTSLPVVFRCVGALALVYGLLGLFGVLRLQQPHDQQVLTVSLVQANIDQNVRWDLAFTDSVYFVNLVMTREAAASKPDLVVWSESSMPCYFLKRTRYREGVRRFLDSLRIPAVVGGLDYTVNPDKVKGYDFYNSVFYYQPEAGLFEKYDKIQLLPFAERLPFEGLFPIISRVDLGEADFTPGKEQRLFSVKGHSFFTPICYEVVYPESIRRFVNTGADFMANVTNDGWFGRSAMPFQHMNITRFRAVENGISIARCANTGICGFIDQYGRISNATDIFTRVVCTGAVDASRIPTFYGRHGDIAGWVCLVVCLCAMIFGLWNSRPLKGRRTNARFCVYGRELH</sequence>
<dbReference type="EC" id="2.3.1.269" evidence="8"/>
<feature type="transmembrane region" description="Helical" evidence="8">
    <location>
        <begin position="76"/>
        <end position="102"/>
    </location>
</feature>
<evidence type="ECO:0000256" key="1">
    <source>
        <dbReference type="ARBA" id="ARBA00004651"/>
    </source>
</evidence>
<evidence type="ECO:0000259" key="9">
    <source>
        <dbReference type="PROSITE" id="PS50263"/>
    </source>
</evidence>
<reference evidence="10 11" key="1">
    <citation type="journal article" date="2016" name="Nat. Commun.">
        <title>Thousands of microbial genomes shed light on interconnected biogeochemical processes in an aquifer system.</title>
        <authorList>
            <person name="Anantharaman K."/>
            <person name="Brown C.T."/>
            <person name="Hug L.A."/>
            <person name="Sharon I."/>
            <person name="Castelle C.J."/>
            <person name="Probst A.J."/>
            <person name="Thomas B.C."/>
            <person name="Singh A."/>
            <person name="Wilkins M.J."/>
            <person name="Karaoz U."/>
            <person name="Brodie E.L."/>
            <person name="Williams K.H."/>
            <person name="Hubbard S.S."/>
            <person name="Banfield J.F."/>
        </authorList>
    </citation>
    <scope>NUCLEOTIDE SEQUENCE [LARGE SCALE GENOMIC DNA]</scope>
</reference>
<feature type="transmembrane region" description="Helical" evidence="8">
    <location>
        <begin position="51"/>
        <end position="69"/>
    </location>
</feature>
<comment type="caution">
    <text evidence="10">The sequence shown here is derived from an EMBL/GenBank/DDBJ whole genome shotgun (WGS) entry which is preliminary data.</text>
</comment>
<evidence type="ECO:0000256" key="2">
    <source>
        <dbReference type="ARBA" id="ARBA00022475"/>
    </source>
</evidence>
<accession>A0A1F7FDA0</accession>
<dbReference type="Pfam" id="PF20154">
    <property type="entry name" value="LNT_N"/>
    <property type="match status" value="1"/>
</dbReference>
<evidence type="ECO:0000256" key="4">
    <source>
        <dbReference type="ARBA" id="ARBA00022692"/>
    </source>
</evidence>
<dbReference type="InterPro" id="IPR004563">
    <property type="entry name" value="Apolipo_AcylTrfase"/>
</dbReference>
<evidence type="ECO:0000256" key="7">
    <source>
        <dbReference type="ARBA" id="ARBA00023315"/>
    </source>
</evidence>
<keyword evidence="4 8" id="KW-0812">Transmembrane</keyword>
<dbReference type="InterPro" id="IPR045378">
    <property type="entry name" value="LNT_N"/>
</dbReference>
<comment type="subcellular location">
    <subcellularLocation>
        <location evidence="1 8">Cell membrane</location>
        <topology evidence="1 8">Multi-pass membrane protein</topology>
    </subcellularLocation>
</comment>
<dbReference type="NCBIfam" id="TIGR00546">
    <property type="entry name" value="lnt"/>
    <property type="match status" value="1"/>
</dbReference>
<organism evidence="10 11">
    <name type="scientific">Candidatus Raymondbacteria bacterium RIFOXYD12_FULL_49_13</name>
    <dbReference type="NCBI Taxonomy" id="1817890"/>
    <lineage>
        <taxon>Bacteria</taxon>
        <taxon>Raymondiibacteriota</taxon>
    </lineage>
</organism>
<gene>
    <name evidence="8" type="primary">lnt</name>
    <name evidence="10" type="ORF">A2519_21075</name>
</gene>
<dbReference type="SUPFAM" id="SSF56317">
    <property type="entry name" value="Carbon-nitrogen hydrolase"/>
    <property type="match status" value="1"/>
</dbReference>
<feature type="transmembrane region" description="Helical" evidence="8">
    <location>
        <begin position="185"/>
        <end position="206"/>
    </location>
</feature>
<dbReference type="PROSITE" id="PS50263">
    <property type="entry name" value="CN_HYDROLASE"/>
    <property type="match status" value="1"/>
</dbReference>
<feature type="domain" description="CN hydrolase" evidence="9">
    <location>
        <begin position="222"/>
        <end position="468"/>
    </location>
</feature>
<keyword evidence="10" id="KW-0449">Lipoprotein</keyword>
<dbReference type="PANTHER" id="PTHR38686:SF1">
    <property type="entry name" value="APOLIPOPROTEIN N-ACYLTRANSFERASE"/>
    <property type="match status" value="1"/>
</dbReference>
<dbReference type="EMBL" id="MFYX01000067">
    <property type="protein sequence ID" value="OGK04670.1"/>
    <property type="molecule type" value="Genomic_DNA"/>
</dbReference>
<keyword evidence="5 8" id="KW-1133">Transmembrane helix</keyword>
<comment type="pathway">
    <text evidence="8">Protein modification; lipoprotein biosynthesis (N-acyl transfer).</text>
</comment>
<evidence type="ECO:0000256" key="8">
    <source>
        <dbReference type="HAMAP-Rule" id="MF_01148"/>
    </source>
</evidence>
<comment type="similarity">
    <text evidence="8">Belongs to the CN hydrolase family. Apolipoprotein N-acyltransferase subfamily.</text>
</comment>
<dbReference type="Pfam" id="PF00795">
    <property type="entry name" value="CN_hydrolase"/>
    <property type="match status" value="1"/>
</dbReference>
<dbReference type="GO" id="GO:0016410">
    <property type="term" value="F:N-acyltransferase activity"/>
    <property type="evidence" value="ECO:0007669"/>
    <property type="project" value="UniProtKB-UniRule"/>
</dbReference>
<dbReference type="AlphaFoldDB" id="A0A1F7FDA0"/>
<keyword evidence="6 8" id="KW-0472">Membrane</keyword>
<keyword evidence="2 8" id="KW-1003">Cell membrane</keyword>
<evidence type="ECO:0000256" key="6">
    <source>
        <dbReference type="ARBA" id="ARBA00023136"/>
    </source>
</evidence>
<dbReference type="GO" id="GO:0042158">
    <property type="term" value="P:lipoprotein biosynthetic process"/>
    <property type="evidence" value="ECO:0007669"/>
    <property type="project" value="UniProtKB-UniRule"/>
</dbReference>
<comment type="function">
    <text evidence="8">Catalyzes the phospholipid dependent N-acylation of the N-terminal cysteine of apolipoprotein, the last step in lipoprotein maturation.</text>
</comment>
<comment type="catalytic activity">
    <reaction evidence="8">
        <text>N-terminal S-1,2-diacyl-sn-glyceryl-L-cysteinyl-[lipoprotein] + a glycerophospholipid = N-acyl-S-1,2-diacyl-sn-glyceryl-L-cysteinyl-[lipoprotein] + a 2-acyl-sn-glycero-3-phospholipid + H(+)</text>
        <dbReference type="Rhea" id="RHEA:48228"/>
        <dbReference type="Rhea" id="RHEA-COMP:14681"/>
        <dbReference type="Rhea" id="RHEA-COMP:14684"/>
        <dbReference type="ChEBI" id="CHEBI:15378"/>
        <dbReference type="ChEBI" id="CHEBI:136912"/>
        <dbReference type="ChEBI" id="CHEBI:140656"/>
        <dbReference type="ChEBI" id="CHEBI:140657"/>
        <dbReference type="ChEBI" id="CHEBI:140660"/>
        <dbReference type="EC" id="2.3.1.269"/>
    </reaction>
</comment>
<dbReference type="HAMAP" id="MF_01148">
    <property type="entry name" value="Lnt"/>
    <property type="match status" value="1"/>
</dbReference>
<evidence type="ECO:0000313" key="11">
    <source>
        <dbReference type="Proteomes" id="UP000179243"/>
    </source>
</evidence>
<evidence type="ECO:0000256" key="3">
    <source>
        <dbReference type="ARBA" id="ARBA00022679"/>
    </source>
</evidence>
<keyword evidence="3 8" id="KW-0808">Transferase</keyword>
<dbReference type="PANTHER" id="PTHR38686">
    <property type="entry name" value="APOLIPOPROTEIN N-ACYLTRANSFERASE"/>
    <property type="match status" value="1"/>
</dbReference>
<protein>
    <recommendedName>
        <fullName evidence="8">Apolipoprotein N-acyltransferase</fullName>
        <shortName evidence="8">ALP N-acyltransferase</shortName>
        <ecNumber evidence="8">2.3.1.269</ecNumber>
    </recommendedName>
</protein>
<feature type="transmembrane region" description="Helical" evidence="8">
    <location>
        <begin position="147"/>
        <end position="173"/>
    </location>
</feature>
<dbReference type="CDD" id="cd07571">
    <property type="entry name" value="ALP_N-acyl_transferase"/>
    <property type="match status" value="1"/>
</dbReference>
<dbReference type="UniPathway" id="UPA00666"/>
<dbReference type="GO" id="GO:0005886">
    <property type="term" value="C:plasma membrane"/>
    <property type="evidence" value="ECO:0007669"/>
    <property type="project" value="UniProtKB-SubCell"/>
</dbReference>
<proteinExistence type="inferred from homology"/>
<dbReference type="Gene3D" id="3.60.110.10">
    <property type="entry name" value="Carbon-nitrogen hydrolase"/>
    <property type="match status" value="1"/>
</dbReference>